<sequence>MMQIVTRSGRGLKPLILKLGLALTLSVGGYVVAHLRFRRRLPPAPCPSTSKQEGDKATSRVGLKEELWILGSDEGLATIINGTSTTTITTTKTVVNLSPRSTGDDEGFLLPEFNELVLKEFELSSKDPETTTTPKSHRSCTRDDISSMEQEISQLRDLVLSLRERERSLELQLLEYYGLQEREAAVKELESQLKLSTMEAKLFNVKIESLQAENQRLQNQVLDHSRVSNELEAAKAKLKAQRRGSS</sequence>
<proteinExistence type="predicted"/>
<feature type="coiled-coil region" evidence="2">
    <location>
        <begin position="145"/>
        <end position="234"/>
    </location>
</feature>
<dbReference type="EMBL" id="JADCNL010000001">
    <property type="protein sequence ID" value="KAG0499270.1"/>
    <property type="molecule type" value="Genomic_DNA"/>
</dbReference>
<name>A0A835VJG4_VANPL</name>
<evidence type="ECO:0000313" key="4">
    <source>
        <dbReference type="EMBL" id="KAG0503505.1"/>
    </source>
</evidence>
<dbReference type="InterPro" id="IPR040265">
    <property type="entry name" value="CHUP1/IPGA1-like"/>
</dbReference>
<gene>
    <name evidence="4" type="ORF">HPP92_003577</name>
    <name evidence="3" type="ORF">HPP92_003961</name>
</gene>
<evidence type="ECO:0000256" key="1">
    <source>
        <dbReference type="ARBA" id="ARBA00023054"/>
    </source>
</evidence>
<accession>A0A835VJG4</accession>
<dbReference type="AlphaFoldDB" id="A0A835VJG4"/>
<keyword evidence="1 2" id="KW-0175">Coiled coil</keyword>
<evidence type="ECO:0000256" key="2">
    <source>
        <dbReference type="SAM" id="Coils"/>
    </source>
</evidence>
<dbReference type="PANTHER" id="PTHR31342">
    <property type="entry name" value="PROTEIN CHUP1, CHLOROPLASTIC"/>
    <property type="match status" value="1"/>
</dbReference>
<organism evidence="3 5">
    <name type="scientific">Vanilla planifolia</name>
    <name type="common">Vanilla</name>
    <dbReference type="NCBI Taxonomy" id="51239"/>
    <lineage>
        <taxon>Eukaryota</taxon>
        <taxon>Viridiplantae</taxon>
        <taxon>Streptophyta</taxon>
        <taxon>Embryophyta</taxon>
        <taxon>Tracheophyta</taxon>
        <taxon>Spermatophyta</taxon>
        <taxon>Magnoliopsida</taxon>
        <taxon>Liliopsida</taxon>
        <taxon>Asparagales</taxon>
        <taxon>Orchidaceae</taxon>
        <taxon>Vanilloideae</taxon>
        <taxon>Vanilleae</taxon>
        <taxon>Vanilla</taxon>
    </lineage>
</organism>
<evidence type="ECO:0000313" key="6">
    <source>
        <dbReference type="Proteomes" id="UP000639772"/>
    </source>
</evidence>
<dbReference type="EMBL" id="JADCNM010000001">
    <property type="protein sequence ID" value="KAG0503505.1"/>
    <property type="molecule type" value="Genomic_DNA"/>
</dbReference>
<dbReference type="Proteomes" id="UP000636800">
    <property type="component" value="Chromosome 1"/>
</dbReference>
<dbReference type="OrthoDB" id="1870283at2759"/>
<reference evidence="5 6" key="1">
    <citation type="journal article" date="2020" name="Nat. Food">
        <title>A phased Vanilla planifolia genome enables genetic improvement of flavour and production.</title>
        <authorList>
            <person name="Hasing T."/>
            <person name="Tang H."/>
            <person name="Brym M."/>
            <person name="Khazi F."/>
            <person name="Huang T."/>
            <person name="Chambers A.H."/>
        </authorList>
    </citation>
    <scope>NUCLEOTIDE SEQUENCE [LARGE SCALE GENOMIC DNA]</scope>
    <source>
        <tissue evidence="3">Leaf</tissue>
    </source>
</reference>
<evidence type="ECO:0000313" key="5">
    <source>
        <dbReference type="Proteomes" id="UP000636800"/>
    </source>
</evidence>
<comment type="caution">
    <text evidence="3">The sequence shown here is derived from an EMBL/GenBank/DDBJ whole genome shotgun (WGS) entry which is preliminary data.</text>
</comment>
<dbReference type="PANTHER" id="PTHR31342:SF4">
    <property type="entry name" value="ACTIN BINDING PROTEIN FAMILY"/>
    <property type="match status" value="1"/>
</dbReference>
<dbReference type="GO" id="GO:0072699">
    <property type="term" value="P:protein localization to cortical microtubule cytoskeleton"/>
    <property type="evidence" value="ECO:0007669"/>
    <property type="project" value="TreeGrafter"/>
</dbReference>
<keyword evidence="5" id="KW-1185">Reference proteome</keyword>
<protein>
    <submittedName>
        <fullName evidence="3">Uncharacterized protein</fullName>
    </submittedName>
</protein>
<dbReference type="Proteomes" id="UP000639772">
    <property type="component" value="Chromosome 1"/>
</dbReference>
<evidence type="ECO:0000313" key="3">
    <source>
        <dbReference type="EMBL" id="KAG0499270.1"/>
    </source>
</evidence>
<dbReference type="GO" id="GO:0055028">
    <property type="term" value="C:cortical microtubule"/>
    <property type="evidence" value="ECO:0007669"/>
    <property type="project" value="TreeGrafter"/>
</dbReference>